<dbReference type="GO" id="GO:0005886">
    <property type="term" value="C:plasma membrane"/>
    <property type="evidence" value="ECO:0007669"/>
    <property type="project" value="UniProtKB-SubCell"/>
</dbReference>
<evidence type="ECO:0000256" key="17">
    <source>
        <dbReference type="RuleBase" id="RU000456"/>
    </source>
</evidence>
<dbReference type="InterPro" id="IPR036257">
    <property type="entry name" value="Cyt_c_oxidase_su2_TM_sf"/>
</dbReference>
<keyword evidence="3 17" id="KW-0813">Transport</keyword>
<keyword evidence="7 16" id="KW-0479">Metal-binding</keyword>
<comment type="catalytic activity">
    <reaction evidence="15 18">
        <text>4 Fe(II)-[cytochrome c] + O2 + 8 H(+)(in) = 4 Fe(III)-[cytochrome c] + 2 H2O + 4 H(+)(out)</text>
        <dbReference type="Rhea" id="RHEA:11436"/>
        <dbReference type="Rhea" id="RHEA-COMP:10350"/>
        <dbReference type="Rhea" id="RHEA-COMP:14399"/>
        <dbReference type="ChEBI" id="CHEBI:15377"/>
        <dbReference type="ChEBI" id="CHEBI:15378"/>
        <dbReference type="ChEBI" id="CHEBI:15379"/>
        <dbReference type="ChEBI" id="CHEBI:29033"/>
        <dbReference type="ChEBI" id="CHEBI:29034"/>
        <dbReference type="EC" id="7.1.1.9"/>
    </reaction>
</comment>
<evidence type="ECO:0000256" key="13">
    <source>
        <dbReference type="ARBA" id="ARBA00023136"/>
    </source>
</evidence>
<comment type="similarity">
    <text evidence="2 17">Belongs to the cytochrome c oxidase subunit 2 family.</text>
</comment>
<dbReference type="PRINTS" id="PR01166">
    <property type="entry name" value="CYCOXIDASEII"/>
</dbReference>
<dbReference type="GO" id="GO:0016491">
    <property type="term" value="F:oxidoreductase activity"/>
    <property type="evidence" value="ECO:0007669"/>
    <property type="project" value="InterPro"/>
</dbReference>
<feature type="transmembrane region" description="Helical" evidence="19">
    <location>
        <begin position="92"/>
        <end position="110"/>
    </location>
</feature>
<dbReference type="InterPro" id="IPR045187">
    <property type="entry name" value="CcO_II"/>
</dbReference>
<feature type="transmembrane region" description="Helical" evidence="19">
    <location>
        <begin position="50"/>
        <end position="71"/>
    </location>
</feature>
<dbReference type="SUPFAM" id="SSF81464">
    <property type="entry name" value="Cytochrome c oxidase subunit II-like, transmembrane region"/>
    <property type="match status" value="1"/>
</dbReference>
<comment type="cofactor">
    <cofactor evidence="18">
        <name>Cu cation</name>
        <dbReference type="ChEBI" id="CHEBI:23378"/>
    </cofactor>
    <text evidence="18">Binds a copper A center.</text>
</comment>
<evidence type="ECO:0000256" key="11">
    <source>
        <dbReference type="ARBA" id="ARBA00023004"/>
    </source>
</evidence>
<dbReference type="InterPro" id="IPR034210">
    <property type="entry name" value="CcO_II_C"/>
</dbReference>
<dbReference type="OrthoDB" id="9781261at2"/>
<evidence type="ECO:0000256" key="10">
    <source>
        <dbReference type="ARBA" id="ARBA00022989"/>
    </source>
</evidence>
<proteinExistence type="inferred from homology"/>
<evidence type="ECO:0000256" key="12">
    <source>
        <dbReference type="ARBA" id="ARBA00023008"/>
    </source>
</evidence>
<dbReference type="Proteomes" id="UP000198620">
    <property type="component" value="Unassembled WGS sequence"/>
</dbReference>
<dbReference type="STRING" id="1233.SAMN05216387_1177"/>
<comment type="subcellular location">
    <subcellularLocation>
        <location evidence="17">Cell membrane</location>
        <topology evidence="17">Multi-pass membrane protein</topology>
    </subcellularLocation>
    <subcellularLocation>
        <location evidence="1">Membrane</location>
        <topology evidence="1">Multi-pass membrane protein</topology>
    </subcellularLocation>
</comment>
<comment type="function">
    <text evidence="14 18">Subunits I and II form the functional core of the enzyme complex. Electrons originating in cytochrome c are transferred via heme a and Cu(A) to the binuclear center formed by heme a3 and Cu(B).</text>
</comment>
<dbReference type="InterPro" id="IPR008972">
    <property type="entry name" value="Cupredoxin"/>
</dbReference>
<feature type="domain" description="Cytochrome c" evidence="22">
    <location>
        <begin position="281"/>
        <end position="360"/>
    </location>
</feature>
<dbReference type="RefSeq" id="WP_090829529.1">
    <property type="nucleotide sequence ID" value="NZ_FOBH01000017.1"/>
</dbReference>
<dbReference type="PANTHER" id="PTHR22888:SF9">
    <property type="entry name" value="CYTOCHROME C OXIDASE SUBUNIT 2"/>
    <property type="match status" value="1"/>
</dbReference>
<dbReference type="Pfam" id="PF13442">
    <property type="entry name" value="Cytochrome_CBB3"/>
    <property type="match status" value="1"/>
</dbReference>
<keyword evidence="9 17" id="KW-0249">Electron transport</keyword>
<reference evidence="23 24" key="1">
    <citation type="submission" date="2016-10" db="EMBL/GenBank/DDBJ databases">
        <authorList>
            <person name="de Groot N.N."/>
        </authorList>
    </citation>
    <scope>NUCLEOTIDE SEQUENCE [LARGE SCALE GENOMIC DNA]</scope>
    <source>
        <strain evidence="23 24">Nv1</strain>
    </source>
</reference>
<evidence type="ECO:0000313" key="24">
    <source>
        <dbReference type="Proteomes" id="UP000198620"/>
    </source>
</evidence>
<dbReference type="InterPro" id="IPR011759">
    <property type="entry name" value="Cyt_c_oxidase_su2_TM_dom"/>
</dbReference>
<evidence type="ECO:0000256" key="7">
    <source>
        <dbReference type="ARBA" id="ARBA00022723"/>
    </source>
</evidence>
<evidence type="ECO:0000313" key="23">
    <source>
        <dbReference type="EMBL" id="SEL58915.1"/>
    </source>
</evidence>
<evidence type="ECO:0000259" key="20">
    <source>
        <dbReference type="PROSITE" id="PS50857"/>
    </source>
</evidence>
<evidence type="ECO:0000256" key="16">
    <source>
        <dbReference type="PROSITE-ProRule" id="PRU00433"/>
    </source>
</evidence>
<accession>A0A1H7RFR7</accession>
<dbReference type="InterPro" id="IPR001505">
    <property type="entry name" value="Copper_CuA"/>
</dbReference>
<dbReference type="GO" id="GO:0020037">
    <property type="term" value="F:heme binding"/>
    <property type="evidence" value="ECO:0007669"/>
    <property type="project" value="InterPro"/>
</dbReference>
<dbReference type="InterPro" id="IPR036909">
    <property type="entry name" value="Cyt_c-like_dom_sf"/>
</dbReference>
<dbReference type="PROSITE" id="PS00078">
    <property type="entry name" value="COX2"/>
    <property type="match status" value="1"/>
</dbReference>
<keyword evidence="4 16" id="KW-0349">Heme</keyword>
<evidence type="ECO:0000256" key="9">
    <source>
        <dbReference type="ARBA" id="ARBA00022982"/>
    </source>
</evidence>
<evidence type="ECO:0000256" key="8">
    <source>
        <dbReference type="ARBA" id="ARBA00022967"/>
    </source>
</evidence>
<keyword evidence="11 16" id="KW-0408">Iron</keyword>
<evidence type="ECO:0000259" key="22">
    <source>
        <dbReference type="PROSITE" id="PS51007"/>
    </source>
</evidence>
<keyword evidence="5 17" id="KW-0679">Respiratory chain</keyword>
<dbReference type="InterPro" id="IPR009056">
    <property type="entry name" value="Cyt_c-like_dom"/>
</dbReference>
<feature type="domain" description="Cytochrome oxidase subunit II copper A binding" evidence="20">
    <location>
        <begin position="121"/>
        <end position="261"/>
    </location>
</feature>
<dbReference type="InterPro" id="IPR002429">
    <property type="entry name" value="CcO_II-like_C"/>
</dbReference>
<dbReference type="SUPFAM" id="SSF46626">
    <property type="entry name" value="Cytochrome c"/>
    <property type="match status" value="1"/>
</dbReference>
<gene>
    <name evidence="23" type="ORF">SAMN05216387_1177</name>
</gene>
<evidence type="ECO:0000256" key="14">
    <source>
        <dbReference type="ARBA" id="ARBA00024688"/>
    </source>
</evidence>
<evidence type="ECO:0000256" key="19">
    <source>
        <dbReference type="SAM" id="Phobius"/>
    </source>
</evidence>
<evidence type="ECO:0000256" key="5">
    <source>
        <dbReference type="ARBA" id="ARBA00022660"/>
    </source>
</evidence>
<dbReference type="CDD" id="cd13912">
    <property type="entry name" value="CcO_II_C"/>
    <property type="match status" value="1"/>
</dbReference>
<name>A0A1H7RFR7_9PROT</name>
<dbReference type="Gene3D" id="1.10.287.90">
    <property type="match status" value="1"/>
</dbReference>
<dbReference type="Gene3D" id="2.60.40.420">
    <property type="entry name" value="Cupredoxins - blue copper proteins"/>
    <property type="match status" value="1"/>
</dbReference>
<keyword evidence="24" id="KW-1185">Reference proteome</keyword>
<dbReference type="InterPro" id="IPR014222">
    <property type="entry name" value="Cyt_c_oxidase_su2"/>
</dbReference>
<dbReference type="Gene3D" id="1.10.760.10">
    <property type="entry name" value="Cytochrome c-like domain"/>
    <property type="match status" value="1"/>
</dbReference>
<dbReference type="Pfam" id="PF00116">
    <property type="entry name" value="COX2"/>
    <property type="match status" value="1"/>
</dbReference>
<dbReference type="GO" id="GO:0005507">
    <property type="term" value="F:copper ion binding"/>
    <property type="evidence" value="ECO:0007669"/>
    <property type="project" value="InterPro"/>
</dbReference>
<evidence type="ECO:0000256" key="15">
    <source>
        <dbReference type="ARBA" id="ARBA00047816"/>
    </source>
</evidence>
<organism evidence="23 24">
    <name type="scientific">Nitrosovibrio tenuis</name>
    <dbReference type="NCBI Taxonomy" id="1233"/>
    <lineage>
        <taxon>Bacteria</taxon>
        <taxon>Pseudomonadati</taxon>
        <taxon>Pseudomonadota</taxon>
        <taxon>Betaproteobacteria</taxon>
        <taxon>Nitrosomonadales</taxon>
        <taxon>Nitrosomonadaceae</taxon>
        <taxon>Nitrosovibrio</taxon>
    </lineage>
</organism>
<evidence type="ECO:0000256" key="3">
    <source>
        <dbReference type="ARBA" id="ARBA00022448"/>
    </source>
</evidence>
<evidence type="ECO:0000256" key="2">
    <source>
        <dbReference type="ARBA" id="ARBA00007866"/>
    </source>
</evidence>
<dbReference type="EC" id="7.1.1.9" evidence="18"/>
<keyword evidence="12 18" id="KW-0186">Copper</keyword>
<protein>
    <recommendedName>
        <fullName evidence="18">Cytochrome c oxidase subunit 2</fullName>
        <ecNumber evidence="18">7.1.1.9</ecNumber>
    </recommendedName>
</protein>
<keyword evidence="6 17" id="KW-0812">Transmembrane</keyword>
<dbReference type="PANTHER" id="PTHR22888">
    <property type="entry name" value="CYTOCHROME C OXIDASE, SUBUNIT II"/>
    <property type="match status" value="1"/>
</dbReference>
<feature type="domain" description="Cytochrome oxidase subunit II transmembrane region profile" evidence="21">
    <location>
        <begin position="25"/>
        <end position="120"/>
    </location>
</feature>
<keyword evidence="10 19" id="KW-1133">Transmembrane helix</keyword>
<dbReference type="Pfam" id="PF02790">
    <property type="entry name" value="COX2_TM"/>
    <property type="match status" value="1"/>
</dbReference>
<sequence>MSSKAASTIVWGLTAALYSGLGMAAADPHQLNLPEPQSIIARQIYDQHTMLLWICLAIFIGVFGVMFYSVLKHRKSQGYKAANFHHSTTVEIIWTIIPFFILAGMAYPATKTIIAMKDTSSPDITVKTTGYQWKWGYDYLTGEGEGISFLSALATPKAQIENAQPKGENYLLEVDNPLVVPVGKKVRILLTANDVIHAWWVPALGSKQDAIPGFIRDTWFTADKPGTYRGQCAELCGKEHGFMPIVVEAVEPAKYTQWVAEQKKKSAATAVDANKVFTAEELKAEGEKVYTANCVACHQANGKGIPGTFAALDGSKIATGPKADHINIVINGKNGTAMAAFKHLSDIQIAAVVTYERNSWGNTAGDVVQPSEINEFRK</sequence>
<dbReference type="EMBL" id="FOBH01000017">
    <property type="protein sequence ID" value="SEL58915.1"/>
    <property type="molecule type" value="Genomic_DNA"/>
</dbReference>
<dbReference type="GO" id="GO:0004129">
    <property type="term" value="F:cytochrome-c oxidase activity"/>
    <property type="evidence" value="ECO:0007669"/>
    <property type="project" value="UniProtKB-EC"/>
</dbReference>
<keyword evidence="8" id="KW-1278">Translocase</keyword>
<dbReference type="GO" id="GO:0042773">
    <property type="term" value="P:ATP synthesis coupled electron transport"/>
    <property type="evidence" value="ECO:0007669"/>
    <property type="project" value="TreeGrafter"/>
</dbReference>
<keyword evidence="13 19" id="KW-0472">Membrane</keyword>
<evidence type="ECO:0000256" key="6">
    <source>
        <dbReference type="ARBA" id="ARBA00022692"/>
    </source>
</evidence>
<dbReference type="NCBIfam" id="TIGR02866">
    <property type="entry name" value="CoxB"/>
    <property type="match status" value="1"/>
</dbReference>
<evidence type="ECO:0000256" key="18">
    <source>
        <dbReference type="RuleBase" id="RU004024"/>
    </source>
</evidence>
<dbReference type="PROSITE" id="PS51007">
    <property type="entry name" value="CYTC"/>
    <property type="match status" value="1"/>
</dbReference>
<dbReference type="SUPFAM" id="SSF49503">
    <property type="entry name" value="Cupredoxins"/>
    <property type="match status" value="1"/>
</dbReference>
<dbReference type="PROSITE" id="PS50999">
    <property type="entry name" value="COX2_TM"/>
    <property type="match status" value="1"/>
</dbReference>
<evidence type="ECO:0000256" key="4">
    <source>
        <dbReference type="ARBA" id="ARBA00022617"/>
    </source>
</evidence>
<dbReference type="PROSITE" id="PS50857">
    <property type="entry name" value="COX2_CUA"/>
    <property type="match status" value="1"/>
</dbReference>
<evidence type="ECO:0000256" key="1">
    <source>
        <dbReference type="ARBA" id="ARBA00004141"/>
    </source>
</evidence>
<evidence type="ECO:0000259" key="21">
    <source>
        <dbReference type="PROSITE" id="PS50999"/>
    </source>
</evidence>
<dbReference type="AlphaFoldDB" id="A0A1H7RFR7"/>